<dbReference type="OrthoDB" id="1118734at2"/>
<dbReference type="STRING" id="1048983.EL17_22945"/>
<feature type="signal peptide" evidence="1">
    <location>
        <begin position="1"/>
        <end position="22"/>
    </location>
</feature>
<dbReference type="RefSeq" id="WP_051719693.1">
    <property type="nucleotide sequence ID" value="NZ_JMIH01000004.1"/>
</dbReference>
<dbReference type="InterPro" id="IPR019619">
    <property type="entry name" value="DUF2490"/>
</dbReference>
<evidence type="ECO:0008006" key="4">
    <source>
        <dbReference type="Google" id="ProtNLM"/>
    </source>
</evidence>
<dbReference type="Pfam" id="PF10677">
    <property type="entry name" value="DUF2490"/>
    <property type="match status" value="1"/>
</dbReference>
<accession>A0A074L3U9</accession>
<protein>
    <recommendedName>
        <fullName evidence="4">DUF2490 domain-containing protein</fullName>
    </recommendedName>
</protein>
<proteinExistence type="predicted"/>
<keyword evidence="3" id="KW-1185">Reference proteome</keyword>
<feature type="chain" id="PRO_5001695781" description="DUF2490 domain-containing protein" evidence="1">
    <location>
        <begin position="23"/>
        <end position="227"/>
    </location>
</feature>
<evidence type="ECO:0000313" key="3">
    <source>
        <dbReference type="Proteomes" id="UP000027821"/>
    </source>
</evidence>
<reference evidence="2 3" key="1">
    <citation type="submission" date="2014-04" db="EMBL/GenBank/DDBJ databases">
        <title>Characterization and application of a salt tolerant electro-active bacterium.</title>
        <authorList>
            <person name="Yang L."/>
            <person name="Wei S."/>
            <person name="Tay Q.X.M."/>
        </authorList>
    </citation>
    <scope>NUCLEOTIDE SEQUENCE [LARGE SCALE GENOMIC DNA]</scope>
    <source>
        <strain evidence="2 3">LY1</strain>
    </source>
</reference>
<dbReference type="AlphaFoldDB" id="A0A074L3U9"/>
<dbReference type="Proteomes" id="UP000027821">
    <property type="component" value="Unassembled WGS sequence"/>
</dbReference>
<dbReference type="eggNOG" id="COG2067">
    <property type="taxonomic scope" value="Bacteria"/>
</dbReference>
<organism evidence="2 3">
    <name type="scientific">Anditalea andensis</name>
    <dbReference type="NCBI Taxonomy" id="1048983"/>
    <lineage>
        <taxon>Bacteria</taxon>
        <taxon>Pseudomonadati</taxon>
        <taxon>Bacteroidota</taxon>
        <taxon>Cytophagia</taxon>
        <taxon>Cytophagales</taxon>
        <taxon>Cytophagaceae</taxon>
        <taxon>Anditalea</taxon>
    </lineage>
</organism>
<dbReference type="EMBL" id="JMIH01000004">
    <property type="protein sequence ID" value="KEO75879.1"/>
    <property type="molecule type" value="Genomic_DNA"/>
</dbReference>
<gene>
    <name evidence="2" type="ORF">EL17_22945</name>
</gene>
<evidence type="ECO:0000313" key="2">
    <source>
        <dbReference type="EMBL" id="KEO75879.1"/>
    </source>
</evidence>
<sequence length="227" mass="26738">MKHIKFLGLAMALALYSLPTFSQNIVNNEIGGWIMVFNRIRFHDKWSMHNEVQDRFYDVAGRGEQLLIRTGFNYHYSDKLWLTAGYGYIENYPTTDAGGRKVVEHRIWQQGLYFHALGRVALEHRGRLEQRFVGDRYRNRIRYRLLATLPLNKVRMQPKTVFLAAYNEIFFHFEDQPYDRNRLYGAIGYQFTTSTHLQAGYMAQNFANVTKGYLQLMLTSNLYLLGK</sequence>
<evidence type="ECO:0000256" key="1">
    <source>
        <dbReference type="SAM" id="SignalP"/>
    </source>
</evidence>
<name>A0A074L3U9_9BACT</name>
<keyword evidence="1" id="KW-0732">Signal</keyword>
<comment type="caution">
    <text evidence="2">The sequence shown here is derived from an EMBL/GenBank/DDBJ whole genome shotgun (WGS) entry which is preliminary data.</text>
</comment>